<feature type="transmembrane region" description="Helical" evidence="7">
    <location>
        <begin position="342"/>
        <end position="364"/>
    </location>
</feature>
<protein>
    <recommendedName>
        <fullName evidence="8">Acyltransferase 3 domain-containing protein</fullName>
    </recommendedName>
</protein>
<keyword evidence="3" id="KW-1003">Cell membrane</keyword>
<keyword evidence="4 7" id="KW-0812">Transmembrane</keyword>
<name>A0A172ZGE3_9BACL</name>
<dbReference type="GO" id="GO:0016413">
    <property type="term" value="F:O-acetyltransferase activity"/>
    <property type="evidence" value="ECO:0007669"/>
    <property type="project" value="TreeGrafter"/>
</dbReference>
<evidence type="ECO:0000256" key="7">
    <source>
        <dbReference type="SAM" id="Phobius"/>
    </source>
</evidence>
<dbReference type="RefSeq" id="WP_060534827.1">
    <property type="nucleotide sequence ID" value="NZ_CP013023.1"/>
</dbReference>
<comment type="subcellular location">
    <subcellularLocation>
        <location evidence="1">Cell membrane</location>
        <topology evidence="1">Multi-pass membrane protein</topology>
    </subcellularLocation>
</comment>
<feature type="transmembrane region" description="Helical" evidence="7">
    <location>
        <begin position="208"/>
        <end position="225"/>
    </location>
</feature>
<sequence>MIQKQRLGEIEILRGMAFAAVVLQHSIAHYSVVPEVTAGDGVRLTLMLLAAKFAVPAFIFITGLVLFYNYDGVISYSSFIRKRFKDIIVPYLLWSLLYAGLNGTYARPVIEWLPDVTRYWYTGKSSYHLWYIVMIIPMYLLFPFLRTMVRKAVQWTSQRQYALWLLPLILFAGYELILFLRPWLSDLAEAWQIPVLTPYFTTYADRNIVYYLYYFFLGALAGLHINSFLGMLQRVKFPILLLCGLFVLYYTGLVTGGFPADASYGRRFIGLALLQPLMAVFLTASVLLVYQLALGITRSENSRHRQWWITISRYSYGGYLAHALMLRITYEFDDWIMAGWDITIRTIITALITLGLSILLTYLLSRVPYGAWLTGIPYRKIPKST</sequence>
<feature type="transmembrane region" description="Helical" evidence="7">
    <location>
        <begin position="237"/>
        <end position="256"/>
    </location>
</feature>
<feature type="transmembrane region" description="Helical" evidence="7">
    <location>
        <begin position="161"/>
        <end position="180"/>
    </location>
</feature>
<organism evidence="9 10">
    <name type="scientific">Paenibacillus bovis</name>
    <dbReference type="NCBI Taxonomy" id="1616788"/>
    <lineage>
        <taxon>Bacteria</taxon>
        <taxon>Bacillati</taxon>
        <taxon>Bacillota</taxon>
        <taxon>Bacilli</taxon>
        <taxon>Bacillales</taxon>
        <taxon>Paenibacillaceae</taxon>
        <taxon>Paenibacillus</taxon>
    </lineage>
</organism>
<keyword evidence="10" id="KW-1185">Reference proteome</keyword>
<dbReference type="PANTHER" id="PTHR40074:SF2">
    <property type="entry name" value="O-ACETYLTRANSFERASE WECH"/>
    <property type="match status" value="1"/>
</dbReference>
<dbReference type="GO" id="GO:0005886">
    <property type="term" value="C:plasma membrane"/>
    <property type="evidence" value="ECO:0007669"/>
    <property type="project" value="UniProtKB-SubCell"/>
</dbReference>
<dbReference type="InterPro" id="IPR002656">
    <property type="entry name" value="Acyl_transf_3_dom"/>
</dbReference>
<keyword evidence="5 7" id="KW-1133">Transmembrane helix</keyword>
<feature type="transmembrane region" description="Helical" evidence="7">
    <location>
        <begin position="127"/>
        <end position="149"/>
    </location>
</feature>
<evidence type="ECO:0000256" key="3">
    <source>
        <dbReference type="ARBA" id="ARBA00022475"/>
    </source>
</evidence>
<dbReference type="AlphaFoldDB" id="A0A172ZGE3"/>
<evidence type="ECO:0000256" key="5">
    <source>
        <dbReference type="ARBA" id="ARBA00022989"/>
    </source>
</evidence>
<accession>A0A172ZGE3</accession>
<dbReference type="GO" id="GO:0009246">
    <property type="term" value="P:enterobacterial common antigen biosynthetic process"/>
    <property type="evidence" value="ECO:0007669"/>
    <property type="project" value="TreeGrafter"/>
</dbReference>
<dbReference type="Proteomes" id="UP000078148">
    <property type="component" value="Chromosome"/>
</dbReference>
<proteinExistence type="inferred from homology"/>
<feature type="transmembrane region" description="Helical" evidence="7">
    <location>
        <begin position="12"/>
        <end position="32"/>
    </location>
</feature>
<evidence type="ECO:0000256" key="4">
    <source>
        <dbReference type="ARBA" id="ARBA00022692"/>
    </source>
</evidence>
<feature type="transmembrane region" description="Helical" evidence="7">
    <location>
        <begin position="88"/>
        <end position="107"/>
    </location>
</feature>
<dbReference type="Pfam" id="PF01757">
    <property type="entry name" value="Acyl_transf_3"/>
    <property type="match status" value="1"/>
</dbReference>
<evidence type="ECO:0000256" key="2">
    <source>
        <dbReference type="ARBA" id="ARBA00007400"/>
    </source>
</evidence>
<dbReference type="STRING" id="1616788.AR543_12355"/>
<evidence type="ECO:0000256" key="6">
    <source>
        <dbReference type="ARBA" id="ARBA00023136"/>
    </source>
</evidence>
<dbReference type="OrthoDB" id="569695at2"/>
<reference evidence="9 10" key="2">
    <citation type="journal article" date="2016" name="Int. J. Syst. Evol. Microbiol.">
        <title>Paenibacillus bovis sp. nov., isolated from raw yak (Bos grunniens) milk.</title>
        <authorList>
            <person name="Gao C."/>
            <person name="Han J."/>
            <person name="Liu Z."/>
            <person name="Xu X."/>
            <person name="Hang F."/>
            <person name="Wu Z."/>
        </authorList>
    </citation>
    <scope>NUCLEOTIDE SEQUENCE [LARGE SCALE GENOMIC DNA]</scope>
    <source>
        <strain evidence="9 10">BD3526</strain>
    </source>
</reference>
<evidence type="ECO:0000256" key="1">
    <source>
        <dbReference type="ARBA" id="ARBA00004651"/>
    </source>
</evidence>
<comment type="similarity">
    <text evidence="2">Belongs to the acyltransferase 3 family.</text>
</comment>
<reference evidence="10" key="1">
    <citation type="submission" date="2015-10" db="EMBL/GenBank/DDBJ databases">
        <title>Genome of Paenibacillus bovis sp. nov.</title>
        <authorList>
            <person name="Wu Z."/>
            <person name="Gao C."/>
            <person name="Liu Z."/>
            <person name="Zheng H."/>
        </authorList>
    </citation>
    <scope>NUCLEOTIDE SEQUENCE [LARGE SCALE GENOMIC DNA]</scope>
    <source>
        <strain evidence="10">BD3526</strain>
    </source>
</reference>
<feature type="transmembrane region" description="Helical" evidence="7">
    <location>
        <begin position="268"/>
        <end position="290"/>
    </location>
</feature>
<dbReference type="PANTHER" id="PTHR40074">
    <property type="entry name" value="O-ACETYLTRANSFERASE WECH"/>
    <property type="match status" value="1"/>
</dbReference>
<feature type="domain" description="Acyltransferase 3" evidence="8">
    <location>
        <begin position="9"/>
        <end position="361"/>
    </location>
</feature>
<evidence type="ECO:0000259" key="8">
    <source>
        <dbReference type="Pfam" id="PF01757"/>
    </source>
</evidence>
<dbReference type="KEGG" id="pbv:AR543_12355"/>
<evidence type="ECO:0000313" key="9">
    <source>
        <dbReference type="EMBL" id="ANF96724.1"/>
    </source>
</evidence>
<dbReference type="EMBL" id="CP013023">
    <property type="protein sequence ID" value="ANF96724.1"/>
    <property type="molecule type" value="Genomic_DNA"/>
</dbReference>
<evidence type="ECO:0000313" key="10">
    <source>
        <dbReference type="Proteomes" id="UP000078148"/>
    </source>
</evidence>
<keyword evidence="6 7" id="KW-0472">Membrane</keyword>
<feature type="transmembrane region" description="Helical" evidence="7">
    <location>
        <begin position="44"/>
        <end position="68"/>
    </location>
</feature>
<gene>
    <name evidence="9" type="ORF">AR543_12355</name>
</gene>
<feature type="transmembrane region" description="Helical" evidence="7">
    <location>
        <begin position="311"/>
        <end position="330"/>
    </location>
</feature>